<gene>
    <name evidence="7" type="ordered locus">Oter_0574</name>
</gene>
<dbReference type="SUPFAM" id="SSF46626">
    <property type="entry name" value="Cytochrome c"/>
    <property type="match status" value="2"/>
</dbReference>
<sequence>MNPTAPNPGQPGWRSWLAACGTIAATYFYFLIFAEFAFLELATAAMAAPDRLRPLMLVLGSGGIFGALFGAARFRSERAPQQLAWTLRACAVGAVVAWFAHGAFLLFLAAALTGVSLGWLTVALASSLQSAAGPTRLGWCVGLGTGLAYALCNVPVIFRAAPSTQTLLAASAAALASFLPRWLSAATQPAVSDAEYSGLPALRWVLVLLALVWLDSAAFYVVQHSTQLRAITWQGDATLWANAGVHLLAAVGAGALLDCQRRGTVSTVAMISLGLAGLILSGVLPGDAVAVWCYTAGVSLYSTVLVEYPARSGRPFLAALVFAVAGWLGSAFGIGMAQDLHRIPVAFVVAAVAVVATALTWRRYTLRLGAIAALVLTALPAVRADQPEPLVTLGREVYIAEGCIHCHSQYIRPRLAADVALWGPARPLAEAKADQPPLFGTRRQGPDLSQVGSRRTPEWNRLHLMHPQAVSPGSRMPSYAHLFTAGDDRGDALVAYLESLGGDAVAERRQQIAAWQPDTRQVLPPDEAGKLFARLCVQCHGPQGQGDGPLAHQLSVRPPNWTTDPWRHPAHDAPLETVVSRIIKFGVPGLPMAGHEYLPDGDVVGLARYVISLHR</sequence>
<dbReference type="OrthoDB" id="9779283at2"/>
<evidence type="ECO:0000313" key="7">
    <source>
        <dbReference type="EMBL" id="ACB73864.1"/>
    </source>
</evidence>
<dbReference type="STRING" id="452637.Oter_0574"/>
<dbReference type="AlphaFoldDB" id="B1ZSK7"/>
<feature type="transmembrane region" description="Helical" evidence="5">
    <location>
        <begin position="52"/>
        <end position="71"/>
    </location>
</feature>
<dbReference type="Pfam" id="PF02433">
    <property type="entry name" value="FixO"/>
    <property type="match status" value="1"/>
</dbReference>
<dbReference type="EMBL" id="CP001032">
    <property type="protein sequence ID" value="ACB73864.1"/>
    <property type="molecule type" value="Genomic_DNA"/>
</dbReference>
<feature type="transmembrane region" description="Helical" evidence="5">
    <location>
        <begin position="289"/>
        <end position="308"/>
    </location>
</feature>
<dbReference type="GO" id="GO:0009055">
    <property type="term" value="F:electron transfer activity"/>
    <property type="evidence" value="ECO:0007669"/>
    <property type="project" value="InterPro"/>
</dbReference>
<evidence type="ECO:0000256" key="1">
    <source>
        <dbReference type="ARBA" id="ARBA00022617"/>
    </source>
</evidence>
<evidence type="ECO:0000256" key="4">
    <source>
        <dbReference type="PROSITE-ProRule" id="PRU00433"/>
    </source>
</evidence>
<reference evidence="7 8" key="1">
    <citation type="journal article" date="2011" name="J. Bacteriol.">
        <title>Genome sequence of the verrucomicrobium Opitutus terrae PB90-1, an abundant inhabitant of rice paddy soil ecosystems.</title>
        <authorList>
            <person name="van Passel M.W."/>
            <person name="Kant R."/>
            <person name="Palva A."/>
            <person name="Copeland A."/>
            <person name="Lucas S."/>
            <person name="Lapidus A."/>
            <person name="Glavina del Rio T."/>
            <person name="Pitluck S."/>
            <person name="Goltsman E."/>
            <person name="Clum A."/>
            <person name="Sun H."/>
            <person name="Schmutz J."/>
            <person name="Larimer F.W."/>
            <person name="Land M.L."/>
            <person name="Hauser L."/>
            <person name="Kyrpides N."/>
            <person name="Mikhailova N."/>
            <person name="Richardson P.P."/>
            <person name="Janssen P.H."/>
            <person name="de Vos W.M."/>
            <person name="Smidt H."/>
        </authorList>
    </citation>
    <scope>NUCLEOTIDE SEQUENCE [LARGE SCALE GENOMIC DNA]</scope>
    <source>
        <strain evidence="8">DSM 11246 / JCM 15787 / PB90-1</strain>
    </source>
</reference>
<dbReference type="GO" id="GO:0020037">
    <property type="term" value="F:heme binding"/>
    <property type="evidence" value="ECO:0007669"/>
    <property type="project" value="InterPro"/>
</dbReference>
<keyword evidence="3 4" id="KW-0408">Iron</keyword>
<evidence type="ECO:0000256" key="2">
    <source>
        <dbReference type="ARBA" id="ARBA00022723"/>
    </source>
</evidence>
<name>B1ZSK7_OPITP</name>
<accession>B1ZSK7</accession>
<evidence type="ECO:0000256" key="3">
    <source>
        <dbReference type="ARBA" id="ARBA00023004"/>
    </source>
</evidence>
<feature type="transmembrane region" description="Helical" evidence="5">
    <location>
        <begin position="343"/>
        <end position="361"/>
    </location>
</feature>
<keyword evidence="8" id="KW-1185">Reference proteome</keyword>
<dbReference type="InterPro" id="IPR009056">
    <property type="entry name" value="Cyt_c-like_dom"/>
</dbReference>
<feature type="transmembrane region" description="Helical" evidence="5">
    <location>
        <begin position="264"/>
        <end position="283"/>
    </location>
</feature>
<dbReference type="Pfam" id="PF13442">
    <property type="entry name" value="Cytochrome_CBB3"/>
    <property type="match status" value="1"/>
</dbReference>
<feature type="transmembrane region" description="Helical" evidence="5">
    <location>
        <begin position="137"/>
        <end position="158"/>
    </location>
</feature>
<keyword evidence="5" id="KW-0812">Transmembrane</keyword>
<proteinExistence type="predicted"/>
<dbReference type="KEGG" id="ote:Oter_0574"/>
<keyword evidence="5" id="KW-0472">Membrane</keyword>
<dbReference type="eggNOG" id="COG2010">
    <property type="taxonomic scope" value="Bacteria"/>
</dbReference>
<protein>
    <submittedName>
        <fullName evidence="7">Cytochrome C oxidase mono-heme subunit/FixO</fullName>
    </submittedName>
</protein>
<feature type="transmembrane region" description="Helical" evidence="5">
    <location>
        <begin position="12"/>
        <end position="32"/>
    </location>
</feature>
<keyword evidence="5" id="KW-1133">Transmembrane helix</keyword>
<feature type="transmembrane region" description="Helical" evidence="5">
    <location>
        <begin position="164"/>
        <end position="183"/>
    </location>
</feature>
<dbReference type="GO" id="GO:0046872">
    <property type="term" value="F:metal ion binding"/>
    <property type="evidence" value="ECO:0007669"/>
    <property type="project" value="UniProtKB-KW"/>
</dbReference>
<dbReference type="Proteomes" id="UP000007013">
    <property type="component" value="Chromosome"/>
</dbReference>
<feature type="transmembrane region" description="Helical" evidence="5">
    <location>
        <begin position="315"/>
        <end position="337"/>
    </location>
</feature>
<keyword evidence="1 4" id="KW-0349">Heme</keyword>
<dbReference type="eggNOG" id="COG2993">
    <property type="taxonomic scope" value="Bacteria"/>
</dbReference>
<evidence type="ECO:0000256" key="5">
    <source>
        <dbReference type="SAM" id="Phobius"/>
    </source>
</evidence>
<organism evidence="7 8">
    <name type="scientific">Opitutus terrae (strain DSM 11246 / JCM 15787 / PB90-1)</name>
    <dbReference type="NCBI Taxonomy" id="452637"/>
    <lineage>
        <taxon>Bacteria</taxon>
        <taxon>Pseudomonadati</taxon>
        <taxon>Verrucomicrobiota</taxon>
        <taxon>Opitutia</taxon>
        <taxon>Opitutales</taxon>
        <taxon>Opitutaceae</taxon>
        <taxon>Opitutus</taxon>
    </lineage>
</organism>
<evidence type="ECO:0000259" key="6">
    <source>
        <dbReference type="PROSITE" id="PS51007"/>
    </source>
</evidence>
<keyword evidence="2 4" id="KW-0479">Metal-binding</keyword>
<feature type="transmembrane region" description="Helical" evidence="5">
    <location>
        <begin position="204"/>
        <end position="222"/>
    </location>
</feature>
<feature type="domain" description="Cytochrome c" evidence="6">
    <location>
        <begin position="523"/>
        <end position="614"/>
    </location>
</feature>
<dbReference type="RefSeq" id="WP_012373402.1">
    <property type="nucleotide sequence ID" value="NC_010571.1"/>
</dbReference>
<dbReference type="InterPro" id="IPR003468">
    <property type="entry name" value="Cyt_c_oxidase_monohaem-su/FixO"/>
</dbReference>
<feature type="domain" description="Cytochrome c" evidence="6">
    <location>
        <begin position="389"/>
        <end position="501"/>
    </location>
</feature>
<dbReference type="HOGENOM" id="CLU_444000_0_0_0"/>
<dbReference type="Gene3D" id="1.10.760.10">
    <property type="entry name" value="Cytochrome c-like domain"/>
    <property type="match status" value="2"/>
</dbReference>
<evidence type="ECO:0000313" key="8">
    <source>
        <dbReference type="Proteomes" id="UP000007013"/>
    </source>
</evidence>
<dbReference type="PROSITE" id="PS51007">
    <property type="entry name" value="CYTC"/>
    <property type="match status" value="2"/>
</dbReference>
<dbReference type="InterPro" id="IPR036909">
    <property type="entry name" value="Cyt_c-like_dom_sf"/>
</dbReference>